<dbReference type="AlphaFoldDB" id="K5WV13"/>
<dbReference type="KEGG" id="abp:AGABI1DRAFT113880"/>
<dbReference type="Proteomes" id="UP000008493">
    <property type="component" value="Unassembled WGS sequence"/>
</dbReference>
<dbReference type="FunCoup" id="K5WV13">
    <property type="interactions" value="9"/>
</dbReference>
<dbReference type="InParanoid" id="K5WV13"/>
<dbReference type="Pfam" id="PF08549">
    <property type="entry name" value="SWI-SNF_Ssr4_N"/>
    <property type="match status" value="1"/>
</dbReference>
<dbReference type="eggNOG" id="ENOG502S7WA">
    <property type="taxonomic scope" value="Eukaryota"/>
</dbReference>
<dbReference type="STRING" id="597362.K5WV13"/>
<dbReference type="RefSeq" id="XP_007330013.1">
    <property type="nucleotide sequence ID" value="XM_007329951.1"/>
</dbReference>
<dbReference type="HOGENOM" id="CLU_044238_0_0_1"/>
<dbReference type="OrthoDB" id="5321006at2759"/>
<accession>K5WV13</accession>
<dbReference type="GeneID" id="18824141"/>
<sequence length="339" mass="38259">MSSLLAQAQSEGPCLRYPESAGMHREINLEAAINMLLRATHVAQTVPFTWGYIDKPAEGQTYVIFLPPDRPFPNDGVRYQDNEGKYGVPAANGREMEVCEIKFGFVPNSQDQQAWRFRRRYRLIKGGHPQLVLVHYTRGPPAPINPTLFNQPVRVYPLRGITESGVFVAGERAGQKAQPPQGNMMHNQMPSGGMPAMGIHQQQAMLAHQNSNMEMMERRQRERQAAERTANSQARQPRPEEDDSGDEVDQVSTRTLAMTRYKRNHELMNAVFQTAAFGNKALPPNPKLSSIFSPADLETKVEKLQSEIEQLKQKSDERRARSEQQKRPPALDMGDNITL</sequence>
<dbReference type="GO" id="GO:0006338">
    <property type="term" value="P:chromatin remodeling"/>
    <property type="evidence" value="ECO:0007669"/>
    <property type="project" value="InterPro"/>
</dbReference>
<gene>
    <name evidence="3" type="ORF">AGABI1DRAFT_113880</name>
</gene>
<evidence type="ECO:0000256" key="1">
    <source>
        <dbReference type="SAM" id="MobiDB-lite"/>
    </source>
</evidence>
<evidence type="ECO:0000313" key="3">
    <source>
        <dbReference type="EMBL" id="EKM79316.1"/>
    </source>
</evidence>
<feature type="compositionally biased region" description="Acidic residues" evidence="1">
    <location>
        <begin position="240"/>
        <end position="249"/>
    </location>
</feature>
<evidence type="ECO:0000259" key="2">
    <source>
        <dbReference type="Pfam" id="PF08549"/>
    </source>
</evidence>
<feature type="region of interest" description="Disordered" evidence="1">
    <location>
        <begin position="309"/>
        <end position="339"/>
    </location>
</feature>
<name>K5WV13_AGABU</name>
<dbReference type="OMA" id="QICTARF"/>
<feature type="compositionally biased region" description="Basic and acidic residues" evidence="1">
    <location>
        <begin position="309"/>
        <end position="326"/>
    </location>
</feature>
<proteinExistence type="predicted"/>
<dbReference type="EMBL" id="JH971390">
    <property type="protein sequence ID" value="EKM79316.1"/>
    <property type="molecule type" value="Genomic_DNA"/>
</dbReference>
<feature type="domain" description="SWI/SNF and RSC complexes subunit Ssr4 N-terminal" evidence="2">
    <location>
        <begin position="16"/>
        <end position="140"/>
    </location>
</feature>
<feature type="compositionally biased region" description="Basic and acidic residues" evidence="1">
    <location>
        <begin position="215"/>
        <end position="226"/>
    </location>
</feature>
<keyword evidence="4" id="KW-1185">Reference proteome</keyword>
<feature type="region of interest" description="Disordered" evidence="1">
    <location>
        <begin position="214"/>
        <end position="251"/>
    </location>
</feature>
<dbReference type="InterPro" id="IPR013859">
    <property type="entry name" value="Ssr4_N"/>
</dbReference>
<evidence type="ECO:0000313" key="4">
    <source>
        <dbReference type="Proteomes" id="UP000008493"/>
    </source>
</evidence>
<reference evidence="4" key="1">
    <citation type="journal article" date="2012" name="Proc. Natl. Acad. Sci. U.S.A.">
        <title>Genome sequence of the button mushroom Agaricus bisporus reveals mechanisms governing adaptation to a humic-rich ecological niche.</title>
        <authorList>
            <person name="Morin E."/>
            <person name="Kohler A."/>
            <person name="Baker A.R."/>
            <person name="Foulongne-Oriol M."/>
            <person name="Lombard V."/>
            <person name="Nagy L.G."/>
            <person name="Ohm R.A."/>
            <person name="Patyshakuliyeva A."/>
            <person name="Brun A."/>
            <person name="Aerts A.L."/>
            <person name="Bailey A.M."/>
            <person name="Billette C."/>
            <person name="Coutinho P.M."/>
            <person name="Deakin G."/>
            <person name="Doddapaneni H."/>
            <person name="Floudas D."/>
            <person name="Grimwood J."/>
            <person name="Hilden K."/>
            <person name="Kuees U."/>
            <person name="LaButti K.M."/>
            <person name="Lapidus A."/>
            <person name="Lindquist E.A."/>
            <person name="Lucas S.M."/>
            <person name="Murat C."/>
            <person name="Riley R.W."/>
            <person name="Salamov A.A."/>
            <person name="Schmutz J."/>
            <person name="Subramanian V."/>
            <person name="Woesten H.A.B."/>
            <person name="Xu J."/>
            <person name="Eastwood D.C."/>
            <person name="Foster G.D."/>
            <person name="Sonnenberg A.S."/>
            <person name="Cullen D."/>
            <person name="de Vries R.P."/>
            <person name="Lundell T."/>
            <person name="Hibbett D.S."/>
            <person name="Henrissat B."/>
            <person name="Burton K.S."/>
            <person name="Kerrigan R.W."/>
            <person name="Challen M.P."/>
            <person name="Grigoriev I.V."/>
            <person name="Martin F."/>
        </authorList>
    </citation>
    <scope>NUCLEOTIDE SEQUENCE [LARGE SCALE GENOMIC DNA]</scope>
    <source>
        <strain evidence="4">JB137-S8 / ATCC MYA-4627 / FGSC 10392</strain>
    </source>
</reference>
<organism evidence="3 4">
    <name type="scientific">Agaricus bisporus var. burnettii (strain JB137-S8 / ATCC MYA-4627 / FGSC 10392)</name>
    <name type="common">White button mushroom</name>
    <dbReference type="NCBI Taxonomy" id="597362"/>
    <lineage>
        <taxon>Eukaryota</taxon>
        <taxon>Fungi</taxon>
        <taxon>Dikarya</taxon>
        <taxon>Basidiomycota</taxon>
        <taxon>Agaricomycotina</taxon>
        <taxon>Agaricomycetes</taxon>
        <taxon>Agaricomycetidae</taxon>
        <taxon>Agaricales</taxon>
        <taxon>Agaricineae</taxon>
        <taxon>Agaricaceae</taxon>
        <taxon>Agaricus</taxon>
    </lineage>
</organism>
<protein>
    <recommendedName>
        <fullName evidence="2">SWI/SNF and RSC complexes subunit Ssr4 N-terminal domain-containing protein</fullName>
    </recommendedName>
</protein>